<accession>A0A2W7N2G9</accession>
<reference evidence="2 3" key="1">
    <citation type="submission" date="2018-06" db="EMBL/GenBank/DDBJ databases">
        <title>Genomic Encyclopedia of Archaeal and Bacterial Type Strains, Phase II (KMG-II): from individual species to whole genera.</title>
        <authorList>
            <person name="Goeker M."/>
        </authorList>
    </citation>
    <scope>NUCLEOTIDE SEQUENCE [LARGE SCALE GENOMIC DNA]</scope>
    <source>
        <strain evidence="2 3">DSM 22009</strain>
    </source>
</reference>
<protein>
    <submittedName>
        <fullName evidence="2">FG-GAP repeat protein</fullName>
    </submittedName>
</protein>
<evidence type="ECO:0000313" key="2">
    <source>
        <dbReference type="EMBL" id="PZX14221.1"/>
    </source>
</evidence>
<gene>
    <name evidence="2" type="ORF">LX81_03020</name>
</gene>
<organism evidence="2 3">
    <name type="scientific">Palleronia aestuarii</name>
    <dbReference type="NCBI Taxonomy" id="568105"/>
    <lineage>
        <taxon>Bacteria</taxon>
        <taxon>Pseudomonadati</taxon>
        <taxon>Pseudomonadota</taxon>
        <taxon>Alphaproteobacteria</taxon>
        <taxon>Rhodobacterales</taxon>
        <taxon>Roseobacteraceae</taxon>
        <taxon>Palleronia</taxon>
    </lineage>
</organism>
<proteinExistence type="predicted"/>
<dbReference type="Gene3D" id="2.130.10.130">
    <property type="entry name" value="Integrin alpha, N-terminal"/>
    <property type="match status" value="1"/>
</dbReference>
<evidence type="ECO:0000313" key="3">
    <source>
        <dbReference type="Proteomes" id="UP000248916"/>
    </source>
</evidence>
<dbReference type="InterPro" id="IPR013517">
    <property type="entry name" value="FG-GAP"/>
</dbReference>
<dbReference type="AlphaFoldDB" id="A0A2W7N2G9"/>
<comment type="caution">
    <text evidence="2">The sequence shown here is derived from an EMBL/GenBank/DDBJ whole genome shotgun (WGS) entry which is preliminary data.</text>
</comment>
<name>A0A2W7N2G9_9RHOB</name>
<dbReference type="Proteomes" id="UP000248916">
    <property type="component" value="Unassembled WGS sequence"/>
</dbReference>
<sequence length="58" mass="5789">MHGFGNAIVSLDVDGDGLEELAIGAPKAQSMPDGTGRGFVAIRFFGGGSPGLSDGLEP</sequence>
<keyword evidence="1" id="KW-0732">Signal</keyword>
<evidence type="ECO:0000256" key="1">
    <source>
        <dbReference type="ARBA" id="ARBA00022729"/>
    </source>
</evidence>
<dbReference type="EMBL" id="QKZL01000015">
    <property type="protein sequence ID" value="PZX14221.1"/>
    <property type="molecule type" value="Genomic_DNA"/>
</dbReference>
<dbReference type="Pfam" id="PF01839">
    <property type="entry name" value="FG-GAP"/>
    <property type="match status" value="1"/>
</dbReference>
<dbReference type="InterPro" id="IPR028994">
    <property type="entry name" value="Integrin_alpha_N"/>
</dbReference>
<keyword evidence="3" id="KW-1185">Reference proteome</keyword>
<dbReference type="SUPFAM" id="SSF69318">
    <property type="entry name" value="Integrin alpha N-terminal domain"/>
    <property type="match status" value="1"/>
</dbReference>